<dbReference type="AlphaFoldDB" id="A0A068V5E6"/>
<proteinExistence type="inferred from homology"/>
<dbReference type="EMBL" id="HG739192">
    <property type="protein sequence ID" value="CDP15767.1"/>
    <property type="molecule type" value="Genomic_DNA"/>
</dbReference>
<protein>
    <recommendedName>
        <fullName evidence="3">Squalene cyclase C-terminal domain-containing protein</fullName>
    </recommendedName>
</protein>
<dbReference type="STRING" id="49390.A0A068V5E6"/>
<evidence type="ECO:0000256" key="1">
    <source>
        <dbReference type="ARBA" id="ARBA00009755"/>
    </source>
</evidence>
<accession>A0A068V5E6</accession>
<evidence type="ECO:0000313" key="5">
    <source>
        <dbReference type="Proteomes" id="UP000295252"/>
    </source>
</evidence>
<dbReference type="GO" id="GO:0005811">
    <property type="term" value="C:lipid droplet"/>
    <property type="evidence" value="ECO:0007669"/>
    <property type="project" value="InterPro"/>
</dbReference>
<dbReference type="Gramene" id="CDP15767">
    <property type="protein sequence ID" value="CDP15767"/>
    <property type="gene ID" value="GSCOC_T00015838001"/>
</dbReference>
<dbReference type="InterPro" id="IPR018333">
    <property type="entry name" value="Squalene_cyclase"/>
</dbReference>
<evidence type="ECO:0000256" key="2">
    <source>
        <dbReference type="ARBA" id="ARBA00022737"/>
    </source>
</evidence>
<dbReference type="InterPro" id="IPR008930">
    <property type="entry name" value="Terpenoid_cyclase/PrenylTrfase"/>
</dbReference>
<organism evidence="4 5">
    <name type="scientific">Coffea canephora</name>
    <name type="common">Robusta coffee</name>
    <dbReference type="NCBI Taxonomy" id="49390"/>
    <lineage>
        <taxon>Eukaryota</taxon>
        <taxon>Viridiplantae</taxon>
        <taxon>Streptophyta</taxon>
        <taxon>Embryophyta</taxon>
        <taxon>Tracheophyta</taxon>
        <taxon>Spermatophyta</taxon>
        <taxon>Magnoliopsida</taxon>
        <taxon>eudicotyledons</taxon>
        <taxon>Gunneridae</taxon>
        <taxon>Pentapetalae</taxon>
        <taxon>asterids</taxon>
        <taxon>lamiids</taxon>
        <taxon>Gentianales</taxon>
        <taxon>Rubiaceae</taxon>
        <taxon>Ixoroideae</taxon>
        <taxon>Gardenieae complex</taxon>
        <taxon>Bertiereae - Coffeeae clade</taxon>
        <taxon>Coffeeae</taxon>
        <taxon>Coffea</taxon>
    </lineage>
</organism>
<comment type="similarity">
    <text evidence="1">Belongs to the terpene cyclase/mutase family.</text>
</comment>
<gene>
    <name evidence="4" type="ORF">GSCOC_T00015838001</name>
</gene>
<dbReference type="InterPro" id="IPR032696">
    <property type="entry name" value="SQ_cyclase_C"/>
</dbReference>
<name>A0A068V5E6_COFCA</name>
<keyword evidence="2" id="KW-0677">Repeat</keyword>
<keyword evidence="5" id="KW-1185">Reference proteome</keyword>
<sequence length="110" mass="12844">MYIEETQEPDGSWYGSWGICYTYGTWFAVERLVAYGGNCWKFSKFISTCQFLPSKQIPEKLVVNLQDSDGINNTKLLSLLLPPSPFICQDFYFNLSQIICHDLKWQINYH</sequence>
<dbReference type="InterPro" id="IPR002365">
    <property type="entry name" value="Terpene_synthase_CS"/>
</dbReference>
<dbReference type="GO" id="GO:0016104">
    <property type="term" value="P:triterpenoid biosynthetic process"/>
    <property type="evidence" value="ECO:0007669"/>
    <property type="project" value="InterPro"/>
</dbReference>
<evidence type="ECO:0000313" key="4">
    <source>
        <dbReference type="EMBL" id="CDP15767.1"/>
    </source>
</evidence>
<dbReference type="SUPFAM" id="SSF48239">
    <property type="entry name" value="Terpenoid cyclases/Protein prenyltransferases"/>
    <property type="match status" value="1"/>
</dbReference>
<evidence type="ECO:0000259" key="3">
    <source>
        <dbReference type="Pfam" id="PF13243"/>
    </source>
</evidence>
<dbReference type="InParanoid" id="A0A068V5E6"/>
<dbReference type="PhylomeDB" id="A0A068V5E6"/>
<dbReference type="Gene3D" id="1.50.10.20">
    <property type="match status" value="1"/>
</dbReference>
<dbReference type="PANTHER" id="PTHR11764:SF19">
    <property type="entry name" value="TERPENE CYCLASE_MUTASE FAMILY MEMBER"/>
    <property type="match status" value="1"/>
</dbReference>
<dbReference type="PROSITE" id="PS01074">
    <property type="entry name" value="TERPENE_SYNTHASES"/>
    <property type="match status" value="1"/>
</dbReference>
<dbReference type="Proteomes" id="UP000295252">
    <property type="component" value="Chromosome VIII"/>
</dbReference>
<dbReference type="Pfam" id="PF13243">
    <property type="entry name" value="SQHop_cyclase_C"/>
    <property type="match status" value="1"/>
</dbReference>
<reference evidence="5" key="1">
    <citation type="journal article" date="2014" name="Science">
        <title>The coffee genome provides insight into the convergent evolution of caffeine biosynthesis.</title>
        <authorList>
            <person name="Denoeud F."/>
            <person name="Carretero-Paulet L."/>
            <person name="Dereeper A."/>
            <person name="Droc G."/>
            <person name="Guyot R."/>
            <person name="Pietrella M."/>
            <person name="Zheng C."/>
            <person name="Alberti A."/>
            <person name="Anthony F."/>
            <person name="Aprea G."/>
            <person name="Aury J.M."/>
            <person name="Bento P."/>
            <person name="Bernard M."/>
            <person name="Bocs S."/>
            <person name="Campa C."/>
            <person name="Cenci A."/>
            <person name="Combes M.C."/>
            <person name="Crouzillat D."/>
            <person name="Da Silva C."/>
            <person name="Daddiego L."/>
            <person name="De Bellis F."/>
            <person name="Dussert S."/>
            <person name="Garsmeur O."/>
            <person name="Gayraud T."/>
            <person name="Guignon V."/>
            <person name="Jahn K."/>
            <person name="Jamilloux V."/>
            <person name="Joet T."/>
            <person name="Labadie K."/>
            <person name="Lan T."/>
            <person name="Leclercq J."/>
            <person name="Lepelley M."/>
            <person name="Leroy T."/>
            <person name="Li L.T."/>
            <person name="Librado P."/>
            <person name="Lopez L."/>
            <person name="Munoz A."/>
            <person name="Noel B."/>
            <person name="Pallavicini A."/>
            <person name="Perrotta G."/>
            <person name="Poncet V."/>
            <person name="Pot D."/>
            <person name="Priyono X."/>
            <person name="Rigoreau M."/>
            <person name="Rouard M."/>
            <person name="Rozas J."/>
            <person name="Tranchant-Dubreuil C."/>
            <person name="VanBuren R."/>
            <person name="Zhang Q."/>
            <person name="Andrade A.C."/>
            <person name="Argout X."/>
            <person name="Bertrand B."/>
            <person name="de Kochko A."/>
            <person name="Graziosi G."/>
            <person name="Henry R.J."/>
            <person name="Jayarama X."/>
            <person name="Ming R."/>
            <person name="Nagai C."/>
            <person name="Rounsley S."/>
            <person name="Sankoff D."/>
            <person name="Giuliano G."/>
            <person name="Albert V.A."/>
            <person name="Wincker P."/>
            <person name="Lashermes P."/>
        </authorList>
    </citation>
    <scope>NUCLEOTIDE SEQUENCE [LARGE SCALE GENOMIC DNA]</scope>
    <source>
        <strain evidence="5">cv. DH200-94</strain>
    </source>
</reference>
<feature type="domain" description="Squalene cyclase C-terminal" evidence="3">
    <location>
        <begin position="2"/>
        <end position="38"/>
    </location>
</feature>
<dbReference type="PANTHER" id="PTHR11764">
    <property type="entry name" value="TERPENE CYCLASE/MUTASE FAMILY MEMBER"/>
    <property type="match status" value="1"/>
</dbReference>
<dbReference type="GO" id="GO:0016866">
    <property type="term" value="F:intramolecular transferase activity"/>
    <property type="evidence" value="ECO:0007669"/>
    <property type="project" value="InterPro"/>
</dbReference>